<keyword evidence="1" id="KW-0378">Hydrolase</keyword>
<dbReference type="Proteomes" id="UP001500427">
    <property type="component" value="Unassembled WGS sequence"/>
</dbReference>
<dbReference type="CDD" id="cd05829">
    <property type="entry name" value="Sortase_F"/>
    <property type="match status" value="1"/>
</dbReference>
<comment type="caution">
    <text evidence="3">The sequence shown here is derived from an EMBL/GenBank/DDBJ whole genome shotgun (WGS) entry which is preliminary data.</text>
</comment>
<dbReference type="PROSITE" id="PS51257">
    <property type="entry name" value="PROKAR_LIPOPROTEIN"/>
    <property type="match status" value="1"/>
</dbReference>
<proteinExistence type="predicted"/>
<gene>
    <name evidence="3" type="ORF">GCM10023258_02930</name>
</gene>
<feature type="compositionally biased region" description="Low complexity" evidence="2">
    <location>
        <begin position="76"/>
        <end position="85"/>
    </location>
</feature>
<dbReference type="InterPro" id="IPR005754">
    <property type="entry name" value="Sortase"/>
</dbReference>
<dbReference type="InterPro" id="IPR023365">
    <property type="entry name" value="Sortase_dom-sf"/>
</dbReference>
<feature type="compositionally biased region" description="Low complexity" evidence="2">
    <location>
        <begin position="38"/>
        <end position="68"/>
    </location>
</feature>
<reference evidence="4" key="1">
    <citation type="journal article" date="2019" name="Int. J. Syst. Evol. Microbiol.">
        <title>The Global Catalogue of Microorganisms (GCM) 10K type strain sequencing project: providing services to taxonomists for standard genome sequencing and annotation.</title>
        <authorList>
            <consortium name="The Broad Institute Genomics Platform"/>
            <consortium name="The Broad Institute Genome Sequencing Center for Infectious Disease"/>
            <person name="Wu L."/>
            <person name="Ma J."/>
        </authorList>
    </citation>
    <scope>NUCLEOTIDE SEQUENCE [LARGE SCALE GENOMIC DNA]</scope>
    <source>
        <strain evidence="4">JCM 17687</strain>
    </source>
</reference>
<dbReference type="Pfam" id="PF04203">
    <property type="entry name" value="Sortase"/>
    <property type="match status" value="1"/>
</dbReference>
<keyword evidence="4" id="KW-1185">Reference proteome</keyword>
<protein>
    <recommendedName>
        <fullName evidence="5">LPXTG-site transpeptidase (Sortase) family protein</fullName>
    </recommendedName>
</protein>
<organism evidence="3 4">
    <name type="scientific">Terrabacter aeriphilus</name>
    <dbReference type="NCBI Taxonomy" id="515662"/>
    <lineage>
        <taxon>Bacteria</taxon>
        <taxon>Bacillati</taxon>
        <taxon>Actinomycetota</taxon>
        <taxon>Actinomycetes</taxon>
        <taxon>Micrococcales</taxon>
        <taxon>Intrasporangiaceae</taxon>
        <taxon>Terrabacter</taxon>
    </lineage>
</organism>
<feature type="region of interest" description="Disordered" evidence="2">
    <location>
        <begin position="38"/>
        <end position="87"/>
    </location>
</feature>
<dbReference type="RefSeq" id="WP_345505645.1">
    <property type="nucleotide sequence ID" value="NZ_BAABIW010000002.1"/>
</dbReference>
<evidence type="ECO:0000313" key="4">
    <source>
        <dbReference type="Proteomes" id="UP001500427"/>
    </source>
</evidence>
<evidence type="ECO:0000313" key="3">
    <source>
        <dbReference type="EMBL" id="GAA5016933.1"/>
    </source>
</evidence>
<dbReference type="SUPFAM" id="SSF63817">
    <property type="entry name" value="Sortase"/>
    <property type="match status" value="1"/>
</dbReference>
<evidence type="ECO:0008006" key="5">
    <source>
        <dbReference type="Google" id="ProtNLM"/>
    </source>
</evidence>
<evidence type="ECO:0000256" key="1">
    <source>
        <dbReference type="ARBA" id="ARBA00022801"/>
    </source>
</evidence>
<dbReference type="Gene3D" id="2.40.260.10">
    <property type="entry name" value="Sortase"/>
    <property type="match status" value="1"/>
</dbReference>
<dbReference type="EMBL" id="BAABIW010000002">
    <property type="protein sequence ID" value="GAA5016933.1"/>
    <property type="molecule type" value="Genomic_DNA"/>
</dbReference>
<dbReference type="InterPro" id="IPR042001">
    <property type="entry name" value="Sortase_F"/>
</dbReference>
<evidence type="ECO:0000256" key="2">
    <source>
        <dbReference type="SAM" id="MobiDB-lite"/>
    </source>
</evidence>
<name>A0ABP9J0S9_9MICO</name>
<sequence>MTPGPRNGTGTGTGRVVHTALAGVMLTLCVLVTSCSAEPEPGAGRATPAATPAADGAGTPSASHGSSPASPPDSPATPAAIARTAASERVRFSPQQVALPGGAVAVVDPAATVEGALAVPDDVRRVGWWDGSAQVGDPFGSTVLAGHLDAPGQGLGFFERLRTLRRGELVVLQGSGHRATYRVTSVSTVLKSTIDAGSPQFDQRGPHRLVLMTCAGHFDRATRSYDSNLVVVATPAGPAR</sequence>
<accession>A0ABP9J0S9</accession>